<dbReference type="SUPFAM" id="SSF53474">
    <property type="entry name" value="alpha/beta-Hydrolases"/>
    <property type="match status" value="1"/>
</dbReference>
<comment type="caution">
    <text evidence="2">The sequence shown here is derived from an EMBL/GenBank/DDBJ whole genome shotgun (WGS) entry which is preliminary data.</text>
</comment>
<dbReference type="PANTHER" id="PTHR23025">
    <property type="entry name" value="TRIACYLGLYCEROL LIPASE"/>
    <property type="match status" value="1"/>
</dbReference>
<dbReference type="PANTHER" id="PTHR23025:SF4">
    <property type="entry name" value="ALPHA_BETA HYDROLASE FOLD-3 DOMAIN-CONTAINING PROTEIN"/>
    <property type="match status" value="1"/>
</dbReference>
<evidence type="ECO:0000259" key="1">
    <source>
        <dbReference type="Pfam" id="PF07859"/>
    </source>
</evidence>
<dbReference type="STRING" id="197461.A3843_07495"/>
<gene>
    <name evidence="2" type="ORF">A3843_07495</name>
</gene>
<dbReference type="Gene3D" id="3.40.50.1820">
    <property type="entry name" value="alpha/beta hydrolase"/>
    <property type="match status" value="1"/>
</dbReference>
<feature type="domain" description="Alpha/beta hydrolase fold-3" evidence="1">
    <location>
        <begin position="74"/>
        <end position="275"/>
    </location>
</feature>
<dbReference type="GO" id="GO:0004806">
    <property type="term" value="F:triacylglycerol lipase activity"/>
    <property type="evidence" value="ECO:0007669"/>
    <property type="project" value="TreeGrafter"/>
</dbReference>
<accession>A0A1U7JJ06</accession>
<reference evidence="2 3" key="1">
    <citation type="submission" date="2016-03" db="EMBL/GenBank/DDBJ databases">
        <title>Genome sequence of Nesiotobacter sp. nov., a moderately halophilic alphaproteobacterium isolated from the Yellow Sea, China.</title>
        <authorList>
            <person name="Zhang G."/>
            <person name="Zhang R."/>
        </authorList>
    </citation>
    <scope>NUCLEOTIDE SEQUENCE [LARGE SCALE GENOMIC DNA]</scope>
    <source>
        <strain evidence="2 3">WB1-6</strain>
    </source>
</reference>
<protein>
    <submittedName>
        <fullName evidence="2">Lipase</fullName>
    </submittedName>
</protein>
<sequence length="300" mass="32739">MTDPEVLAFIERTEAAYPAEANLATAEDNRRAYDIMCAEFRAPRPASVRVRDETCNGVPIRRYKTSGDVDRPFVLYAHGGGFVVGSLESHDDVCAEMADKTGCEVVAVDYRLAPDHLHPAQLDDVTAVWLGLVSQGRAGFVCGDSAGGNLVAGLCVRLRRLREPMPVGQILIYPGLGGDMTAASYLENSEAPLLRTEDCVYYATVITGGDAEVRENDPELCPLQASSLAGLPEAFVVTADVDPLRDDGAIFVRRLLAEGVAAEWRNEPQLPHGYLRARHMSSRARNSFDTICDWIKRKAN</sequence>
<dbReference type="EMBL" id="LVVZ01000014">
    <property type="protein sequence ID" value="OKL44678.1"/>
    <property type="molecule type" value="Genomic_DNA"/>
</dbReference>
<evidence type="ECO:0000313" key="3">
    <source>
        <dbReference type="Proteomes" id="UP000185783"/>
    </source>
</evidence>
<keyword evidence="3" id="KW-1185">Reference proteome</keyword>
<name>A0A1U7JJ06_9HYPH</name>
<dbReference type="GO" id="GO:0004771">
    <property type="term" value="F:sterol ester esterase activity"/>
    <property type="evidence" value="ECO:0007669"/>
    <property type="project" value="TreeGrafter"/>
</dbReference>
<dbReference type="GO" id="GO:0005829">
    <property type="term" value="C:cytosol"/>
    <property type="evidence" value="ECO:0007669"/>
    <property type="project" value="TreeGrafter"/>
</dbReference>
<dbReference type="InterPro" id="IPR013094">
    <property type="entry name" value="AB_hydrolase_3"/>
</dbReference>
<organism evidence="2 3">
    <name type="scientific">Pseudovibrio exalbescens</name>
    <dbReference type="NCBI Taxonomy" id="197461"/>
    <lineage>
        <taxon>Bacteria</taxon>
        <taxon>Pseudomonadati</taxon>
        <taxon>Pseudomonadota</taxon>
        <taxon>Alphaproteobacteria</taxon>
        <taxon>Hyphomicrobiales</taxon>
        <taxon>Stappiaceae</taxon>
        <taxon>Pseudovibrio</taxon>
    </lineage>
</organism>
<dbReference type="Proteomes" id="UP000185783">
    <property type="component" value="Unassembled WGS sequence"/>
</dbReference>
<dbReference type="GO" id="GO:0019433">
    <property type="term" value="P:triglyceride catabolic process"/>
    <property type="evidence" value="ECO:0007669"/>
    <property type="project" value="TreeGrafter"/>
</dbReference>
<dbReference type="InterPro" id="IPR029058">
    <property type="entry name" value="AB_hydrolase_fold"/>
</dbReference>
<dbReference type="Pfam" id="PF07859">
    <property type="entry name" value="Abhydrolase_3"/>
    <property type="match status" value="1"/>
</dbReference>
<dbReference type="AlphaFoldDB" id="A0A1U7JJ06"/>
<proteinExistence type="predicted"/>
<evidence type="ECO:0000313" key="2">
    <source>
        <dbReference type="EMBL" id="OKL44678.1"/>
    </source>
</evidence>